<reference evidence="1" key="1">
    <citation type="submission" date="2019-08" db="EMBL/GenBank/DDBJ databases">
        <authorList>
            <person name="Kucharzyk K."/>
            <person name="Murdoch R.W."/>
            <person name="Higgins S."/>
            <person name="Loffler F."/>
        </authorList>
    </citation>
    <scope>NUCLEOTIDE SEQUENCE</scope>
</reference>
<evidence type="ECO:0000313" key="1">
    <source>
        <dbReference type="EMBL" id="MPM87799.1"/>
    </source>
</evidence>
<accession>A0A645DEV7</accession>
<sequence>MPAFSHGVPRPEKGHPDHHVPCRFFGPCNGVMEDEPVKDGHKGYDSHGSHEGCHKDEGCPVKHFEKSLQQFHFSTSPSVRKGDRAVVRPSPAHLQILENALYSGGYFSMPAILASAAATASRASFTHCSPAWDFT</sequence>
<name>A0A645DEV7_9ZZZZ</name>
<comment type="caution">
    <text evidence="1">The sequence shown here is derived from an EMBL/GenBank/DDBJ whole genome shotgun (WGS) entry which is preliminary data.</text>
</comment>
<protein>
    <submittedName>
        <fullName evidence="1">Uncharacterized protein</fullName>
    </submittedName>
</protein>
<dbReference type="EMBL" id="VSSQ01035553">
    <property type="protein sequence ID" value="MPM87799.1"/>
    <property type="molecule type" value="Genomic_DNA"/>
</dbReference>
<gene>
    <name evidence="1" type="ORF">SDC9_134899</name>
</gene>
<organism evidence="1">
    <name type="scientific">bioreactor metagenome</name>
    <dbReference type="NCBI Taxonomy" id="1076179"/>
    <lineage>
        <taxon>unclassified sequences</taxon>
        <taxon>metagenomes</taxon>
        <taxon>ecological metagenomes</taxon>
    </lineage>
</organism>
<proteinExistence type="predicted"/>
<dbReference type="AlphaFoldDB" id="A0A645DEV7"/>